<accession>A0A0F9NXU8</accession>
<sequence length="75" mass="8696">MKVDKYNKSLFWQDVIARVQIGFGAILFLVSFLLLGFGKYFWALPFFLVAIFLIVKGGQRQMDYKRKSGYIIHSG</sequence>
<comment type="caution">
    <text evidence="2">The sequence shown here is derived from an EMBL/GenBank/DDBJ whole genome shotgun (WGS) entry which is preliminary data.</text>
</comment>
<keyword evidence="1" id="KW-0472">Membrane</keyword>
<evidence type="ECO:0000313" key="2">
    <source>
        <dbReference type="EMBL" id="KKN22719.1"/>
    </source>
</evidence>
<organism evidence="2">
    <name type="scientific">marine sediment metagenome</name>
    <dbReference type="NCBI Taxonomy" id="412755"/>
    <lineage>
        <taxon>unclassified sequences</taxon>
        <taxon>metagenomes</taxon>
        <taxon>ecological metagenomes</taxon>
    </lineage>
</organism>
<feature type="transmembrane region" description="Helical" evidence="1">
    <location>
        <begin position="40"/>
        <end position="58"/>
    </location>
</feature>
<dbReference type="EMBL" id="LAZR01003035">
    <property type="protein sequence ID" value="KKN22719.1"/>
    <property type="molecule type" value="Genomic_DNA"/>
</dbReference>
<keyword evidence="1" id="KW-1133">Transmembrane helix</keyword>
<gene>
    <name evidence="2" type="ORF">LCGC14_0912210</name>
</gene>
<name>A0A0F9NXU8_9ZZZZ</name>
<keyword evidence="1" id="KW-0812">Transmembrane</keyword>
<proteinExistence type="predicted"/>
<protein>
    <submittedName>
        <fullName evidence="2">Uncharacterized protein</fullName>
    </submittedName>
</protein>
<dbReference type="AlphaFoldDB" id="A0A0F9NXU8"/>
<reference evidence="2" key="1">
    <citation type="journal article" date="2015" name="Nature">
        <title>Complex archaea that bridge the gap between prokaryotes and eukaryotes.</title>
        <authorList>
            <person name="Spang A."/>
            <person name="Saw J.H."/>
            <person name="Jorgensen S.L."/>
            <person name="Zaremba-Niedzwiedzka K."/>
            <person name="Martijn J."/>
            <person name="Lind A.E."/>
            <person name="van Eijk R."/>
            <person name="Schleper C."/>
            <person name="Guy L."/>
            <person name="Ettema T.J."/>
        </authorList>
    </citation>
    <scope>NUCLEOTIDE SEQUENCE</scope>
</reference>
<feature type="transmembrane region" description="Helical" evidence="1">
    <location>
        <begin position="15"/>
        <end position="34"/>
    </location>
</feature>
<evidence type="ECO:0000256" key="1">
    <source>
        <dbReference type="SAM" id="Phobius"/>
    </source>
</evidence>